<evidence type="ECO:0000256" key="3">
    <source>
        <dbReference type="ARBA" id="ARBA00005539"/>
    </source>
</evidence>
<organism evidence="12 13">
    <name type="scientific">Anaerovibrio lipolyticus</name>
    <dbReference type="NCBI Taxonomy" id="82374"/>
    <lineage>
        <taxon>Bacteria</taxon>
        <taxon>Bacillati</taxon>
        <taxon>Bacillota</taxon>
        <taxon>Negativicutes</taxon>
        <taxon>Selenomonadales</taxon>
        <taxon>Selenomonadaceae</taxon>
        <taxon>Anaerovibrio</taxon>
    </lineage>
</organism>
<dbReference type="PANTHER" id="PTHR43707">
    <property type="entry name" value="HISTIDYL-TRNA SYNTHETASE"/>
    <property type="match status" value="1"/>
</dbReference>
<comment type="function">
    <text evidence="8 9">Required for the first step of histidine biosynthesis. May allow the feedback regulation of ATP phosphoribosyltransferase activity by histidine.</text>
</comment>
<comment type="subcellular location">
    <subcellularLocation>
        <location evidence="1 9">Cytoplasm</location>
    </subcellularLocation>
</comment>
<dbReference type="EMBL" id="JSCE01000017">
    <property type="protein sequence ID" value="KHM53082.1"/>
    <property type="molecule type" value="Genomic_DNA"/>
</dbReference>
<dbReference type="InterPro" id="IPR045864">
    <property type="entry name" value="aa-tRNA-synth_II/BPL/LPL"/>
</dbReference>
<dbReference type="NCBIfam" id="TIGR00443">
    <property type="entry name" value="hisZ_biosyn_reg"/>
    <property type="match status" value="1"/>
</dbReference>
<dbReference type="SUPFAM" id="SSF55681">
    <property type="entry name" value="Class II aaRS and biotin synthetases"/>
    <property type="match status" value="1"/>
</dbReference>
<dbReference type="InterPro" id="IPR004516">
    <property type="entry name" value="HisRS/HisZ"/>
</dbReference>
<dbReference type="Pfam" id="PF13393">
    <property type="entry name" value="tRNA-synt_His"/>
    <property type="match status" value="1"/>
</dbReference>
<evidence type="ECO:0000313" key="12">
    <source>
        <dbReference type="EMBL" id="KHM53082.1"/>
    </source>
</evidence>
<dbReference type="InterPro" id="IPR006195">
    <property type="entry name" value="aa-tRNA-synth_II"/>
</dbReference>
<accession>A0A0B2K4T7</accession>
<evidence type="ECO:0000259" key="11">
    <source>
        <dbReference type="PROSITE" id="PS50862"/>
    </source>
</evidence>
<evidence type="ECO:0000256" key="9">
    <source>
        <dbReference type="HAMAP-Rule" id="MF_00125"/>
    </source>
</evidence>
<dbReference type="UniPathway" id="UPA00031">
    <property type="reaction ID" value="UER00006"/>
</dbReference>
<dbReference type="GO" id="GO:0000105">
    <property type="term" value="P:L-histidine biosynthetic process"/>
    <property type="evidence" value="ECO:0007669"/>
    <property type="project" value="UniProtKB-UniRule"/>
</dbReference>
<dbReference type="GO" id="GO:0016740">
    <property type="term" value="F:transferase activity"/>
    <property type="evidence" value="ECO:0007669"/>
    <property type="project" value="UniProtKB-ARBA"/>
</dbReference>
<dbReference type="Proteomes" id="UP000030993">
    <property type="component" value="Unassembled WGS sequence"/>
</dbReference>
<dbReference type="InterPro" id="IPR004517">
    <property type="entry name" value="HisZ"/>
</dbReference>
<dbReference type="STRING" id="82374.NZ47_00930"/>
<keyword evidence="13" id="KW-1185">Reference proteome</keyword>
<feature type="binding site" evidence="10">
    <location>
        <position position="131"/>
    </location>
    <ligand>
        <name>L-histidine</name>
        <dbReference type="ChEBI" id="CHEBI:57595"/>
    </ligand>
</feature>
<dbReference type="RefSeq" id="WP_039205810.1">
    <property type="nucleotide sequence ID" value="NZ_JSCE01000017.1"/>
</dbReference>
<dbReference type="GO" id="GO:0006427">
    <property type="term" value="P:histidyl-tRNA aminoacylation"/>
    <property type="evidence" value="ECO:0007669"/>
    <property type="project" value="TreeGrafter"/>
</dbReference>
<dbReference type="GO" id="GO:0004821">
    <property type="term" value="F:histidine-tRNA ligase activity"/>
    <property type="evidence" value="ECO:0007669"/>
    <property type="project" value="TreeGrafter"/>
</dbReference>
<feature type="binding site" evidence="10">
    <location>
        <begin position="83"/>
        <end position="85"/>
    </location>
    <ligand>
        <name>L-histidine</name>
        <dbReference type="ChEBI" id="CHEBI:57595"/>
    </ligand>
</feature>
<dbReference type="PROSITE" id="PS50862">
    <property type="entry name" value="AA_TRNA_LIGASE_II"/>
    <property type="match status" value="1"/>
</dbReference>
<dbReference type="CDD" id="cd00773">
    <property type="entry name" value="HisRS-like_core"/>
    <property type="match status" value="1"/>
</dbReference>
<evidence type="ECO:0000256" key="2">
    <source>
        <dbReference type="ARBA" id="ARBA00004667"/>
    </source>
</evidence>
<evidence type="ECO:0000256" key="5">
    <source>
        <dbReference type="ARBA" id="ARBA00022490"/>
    </source>
</evidence>
<evidence type="ECO:0000256" key="10">
    <source>
        <dbReference type="PIRSR" id="PIRSR001549-1"/>
    </source>
</evidence>
<dbReference type="InterPro" id="IPR041715">
    <property type="entry name" value="HisRS-like_core"/>
</dbReference>
<feature type="binding site" evidence="10">
    <location>
        <position position="113"/>
    </location>
    <ligand>
        <name>L-histidine</name>
        <dbReference type="ChEBI" id="CHEBI:57595"/>
    </ligand>
</feature>
<evidence type="ECO:0000256" key="6">
    <source>
        <dbReference type="ARBA" id="ARBA00022605"/>
    </source>
</evidence>
<comment type="similarity">
    <text evidence="3 9">Belongs to the class-II aminoacyl-tRNA synthetase family. HisZ subfamily.</text>
</comment>
<dbReference type="PANTHER" id="PTHR43707:SF6">
    <property type="entry name" value="ATP PHOSPHORIBOSYLTRANSFERASE REGULATORY SUBUNIT"/>
    <property type="match status" value="1"/>
</dbReference>
<feature type="binding site" evidence="10">
    <location>
        <begin position="276"/>
        <end position="277"/>
    </location>
    <ligand>
        <name>L-histidine</name>
        <dbReference type="ChEBI" id="CHEBI:57595"/>
    </ligand>
</feature>
<name>A0A0B2K4T7_9FIRM</name>
<dbReference type="eggNOG" id="COG3705">
    <property type="taxonomic scope" value="Bacteria"/>
</dbReference>
<comment type="pathway">
    <text evidence="2 9">Amino-acid biosynthesis; L-histidine biosynthesis; L-histidine from 5-phospho-alpha-D-ribose 1-diphosphate: step 1/9.</text>
</comment>
<reference evidence="12 13" key="1">
    <citation type="journal article" date="2013" name="PLoS ONE">
        <title>Identification and characterization of three novel lipases belonging to families II and V from Anaerovibrio lipolyticus 5ST.</title>
        <authorList>
            <person name="Prive F."/>
            <person name="Kaderbhai N.N."/>
            <person name="Girdwood S."/>
            <person name="Worgan H.J."/>
            <person name="Pinloche E."/>
            <person name="Scollan N.D."/>
            <person name="Huws S.A."/>
            <person name="Newbold C.J."/>
        </authorList>
    </citation>
    <scope>NUCLEOTIDE SEQUENCE [LARGE SCALE GENOMIC DNA]</scope>
    <source>
        <strain evidence="12 13">5S</strain>
    </source>
</reference>
<dbReference type="GO" id="GO:0005737">
    <property type="term" value="C:cytoplasm"/>
    <property type="evidence" value="ECO:0007669"/>
    <property type="project" value="UniProtKB-SubCell"/>
</dbReference>
<evidence type="ECO:0000313" key="13">
    <source>
        <dbReference type="Proteomes" id="UP000030993"/>
    </source>
</evidence>
<dbReference type="HAMAP" id="MF_00125">
    <property type="entry name" value="HisZ"/>
    <property type="match status" value="1"/>
</dbReference>
<feature type="domain" description="Aminoacyl-transfer RNA synthetases class-II family profile" evidence="11">
    <location>
        <begin position="28"/>
        <end position="334"/>
    </location>
</feature>
<keyword evidence="5 9" id="KW-0963">Cytoplasm</keyword>
<evidence type="ECO:0000256" key="7">
    <source>
        <dbReference type="ARBA" id="ARBA00023102"/>
    </source>
</evidence>
<dbReference type="GO" id="GO:0140096">
    <property type="term" value="F:catalytic activity, acting on a protein"/>
    <property type="evidence" value="ECO:0007669"/>
    <property type="project" value="UniProtKB-ARBA"/>
</dbReference>
<keyword evidence="7 9" id="KW-0368">Histidine biosynthesis</keyword>
<gene>
    <name evidence="9" type="primary">hisZ</name>
    <name evidence="12" type="ORF">NZ47_00930</name>
</gene>
<feature type="binding site" evidence="10">
    <location>
        <position position="272"/>
    </location>
    <ligand>
        <name>L-histidine</name>
        <dbReference type="ChEBI" id="CHEBI:57595"/>
    </ligand>
</feature>
<sequence>MENREMVLEIPYGTRDFLPREAAGKRAIEAAIAEEFNLWGYDEIVTPTVEFLDTLTMGNGSNLEPHMFKLFDKNNRTMALRYEMTTPIARVAASRMKEDKLPLKLSYISSVFRYEQAQTGRQCEFHQAGVELLGSDKATADAEIIALAISALKKTGLNDFIICLGQVDFINGLMKQCGLSAKEMGNIRAAIENRDLVGLNNIADKADISDDARKMVKEIPLLHGNREILKKAYSMVNNEQSRKALDNLSEICNLLEAYGVSEYITFDLGVIRDFTYYTGMVFEAYTPGLGYPLCGGGRYDNMLTDFGTDMSATGFAFGIERVMLALERHGLKAPQTQRDVYVAFAPGKEPEAIKAVQKLRMAGEACEMAMGPSTEQDAEEYRAGKGYQQLIFVR</sequence>
<dbReference type="AlphaFoldDB" id="A0A0B2K4T7"/>
<evidence type="ECO:0000256" key="8">
    <source>
        <dbReference type="ARBA" id="ARBA00025246"/>
    </source>
</evidence>
<keyword evidence="6 9" id="KW-0028">Amino-acid biosynthesis</keyword>
<dbReference type="Gene3D" id="3.30.930.10">
    <property type="entry name" value="Bira Bifunctional Protein, Domain 2"/>
    <property type="match status" value="1"/>
</dbReference>
<dbReference type="PIRSF" id="PIRSF001549">
    <property type="entry name" value="His-tRNA_synth"/>
    <property type="match status" value="1"/>
</dbReference>
<comment type="caution">
    <text evidence="12">The sequence shown here is derived from an EMBL/GenBank/DDBJ whole genome shotgun (WGS) entry which is preliminary data.</text>
</comment>
<evidence type="ECO:0000256" key="4">
    <source>
        <dbReference type="ARBA" id="ARBA00020397"/>
    </source>
</evidence>
<protein>
    <recommendedName>
        <fullName evidence="4 9">ATP phosphoribosyltransferase regulatory subunit</fullName>
    </recommendedName>
</protein>
<comment type="subunit">
    <text evidence="9">Heteromultimer composed of HisG and HisZ subunits.</text>
</comment>
<proteinExistence type="inferred from homology"/>
<evidence type="ECO:0000256" key="1">
    <source>
        <dbReference type="ARBA" id="ARBA00004496"/>
    </source>
</evidence>
<comment type="miscellaneous">
    <text evidence="9">This function is generally fulfilled by the C-terminal part of HisG, which is missing in some bacteria such as this one.</text>
</comment>
<feature type="binding site" evidence="10">
    <location>
        <position position="127"/>
    </location>
    <ligand>
        <name>L-histidine</name>
        <dbReference type="ChEBI" id="CHEBI:57595"/>
    </ligand>
</feature>